<dbReference type="EMBL" id="JRHH01000002">
    <property type="protein sequence ID" value="KGD69195.1"/>
    <property type="molecule type" value="Genomic_DNA"/>
</dbReference>
<feature type="transmembrane region" description="Helical" evidence="1">
    <location>
        <begin position="48"/>
        <end position="66"/>
    </location>
</feature>
<dbReference type="STRING" id="1453498.LG45_06065"/>
<gene>
    <name evidence="2" type="ORF">LG45_06065</name>
</gene>
<dbReference type="Pfam" id="PF04238">
    <property type="entry name" value="DUF420"/>
    <property type="match status" value="1"/>
</dbReference>
<dbReference type="AlphaFoldDB" id="A0A095V2Z0"/>
<dbReference type="OrthoDB" id="9811380at2"/>
<dbReference type="eggNOG" id="COG2322">
    <property type="taxonomic scope" value="Bacteria"/>
</dbReference>
<feature type="transmembrane region" description="Helical" evidence="1">
    <location>
        <begin position="172"/>
        <end position="192"/>
    </location>
</feature>
<sequence length="193" mass="21546">MENSIEKKFNKPIIFVSILIPIVVAILFNVKLKDFGIIVEPLSFLPPIYASINGLTAILLIAAVIAIKNGKRKLHENIMTTAIGCSIVFLVMYVAYHMSADSTKFGDLDHNGIVDATELAAVGSMRLVYFLILITHIILSIIIIPMVLFTYVRALASEFDRHKKLARITFPIWLYVAITGVVVYLMISPYYAN</sequence>
<proteinExistence type="predicted"/>
<organism evidence="2 3">
    <name type="scientific">Flavobacterium aquatile LMG 4008 = ATCC 11947</name>
    <dbReference type="NCBI Taxonomy" id="1453498"/>
    <lineage>
        <taxon>Bacteria</taxon>
        <taxon>Pseudomonadati</taxon>
        <taxon>Bacteroidota</taxon>
        <taxon>Flavobacteriia</taxon>
        <taxon>Flavobacteriales</taxon>
        <taxon>Flavobacteriaceae</taxon>
        <taxon>Flavobacterium</taxon>
    </lineage>
</organism>
<keyword evidence="1" id="KW-0812">Transmembrane</keyword>
<dbReference type="PROSITE" id="PS00018">
    <property type="entry name" value="EF_HAND_1"/>
    <property type="match status" value="1"/>
</dbReference>
<feature type="transmembrane region" description="Helical" evidence="1">
    <location>
        <begin position="12"/>
        <end position="28"/>
    </location>
</feature>
<feature type="transmembrane region" description="Helical" evidence="1">
    <location>
        <begin position="78"/>
        <end position="96"/>
    </location>
</feature>
<dbReference type="PANTHER" id="PTHR37692:SF1">
    <property type="entry name" value="DUF420 DOMAIN-CONTAINING PROTEIN"/>
    <property type="match status" value="1"/>
</dbReference>
<dbReference type="InterPro" id="IPR018247">
    <property type="entry name" value="EF_Hand_1_Ca_BS"/>
</dbReference>
<feature type="transmembrane region" description="Helical" evidence="1">
    <location>
        <begin position="127"/>
        <end position="152"/>
    </location>
</feature>
<dbReference type="Proteomes" id="UP000029554">
    <property type="component" value="Unassembled WGS sequence"/>
</dbReference>
<dbReference type="PANTHER" id="PTHR37692">
    <property type="entry name" value="HYPOTHETICAL MEMBRANE SPANNING PROTEIN"/>
    <property type="match status" value="1"/>
</dbReference>
<comment type="caution">
    <text evidence="2">The sequence shown here is derived from an EMBL/GenBank/DDBJ whole genome shotgun (WGS) entry which is preliminary data.</text>
</comment>
<keyword evidence="1" id="KW-0472">Membrane</keyword>
<evidence type="ECO:0000313" key="3">
    <source>
        <dbReference type="Proteomes" id="UP000029554"/>
    </source>
</evidence>
<protein>
    <recommendedName>
        <fullName evidence="4">YozB</fullName>
    </recommendedName>
</protein>
<dbReference type="RefSeq" id="WP_035125292.1">
    <property type="nucleotide sequence ID" value="NZ_JRHH01000002.1"/>
</dbReference>
<evidence type="ECO:0000256" key="1">
    <source>
        <dbReference type="SAM" id="Phobius"/>
    </source>
</evidence>
<keyword evidence="3" id="KW-1185">Reference proteome</keyword>
<keyword evidence="1" id="KW-1133">Transmembrane helix</keyword>
<name>A0A095V2Z0_9FLAO</name>
<reference evidence="2 3" key="1">
    <citation type="submission" date="2014-09" db="EMBL/GenBank/DDBJ databases">
        <title>Whole Genome Shotgun of Flavobacterium aquatile LMG 4008.</title>
        <authorList>
            <person name="Gale A.N."/>
            <person name="Pipes S.E."/>
            <person name="Newman J.D."/>
        </authorList>
    </citation>
    <scope>NUCLEOTIDE SEQUENCE [LARGE SCALE GENOMIC DNA]</scope>
    <source>
        <strain evidence="2 3">LMG 4008</strain>
    </source>
</reference>
<dbReference type="InterPro" id="IPR007352">
    <property type="entry name" value="DUF420"/>
</dbReference>
<evidence type="ECO:0000313" key="2">
    <source>
        <dbReference type="EMBL" id="KGD69195.1"/>
    </source>
</evidence>
<accession>A0A095V2Z0</accession>
<evidence type="ECO:0008006" key="4">
    <source>
        <dbReference type="Google" id="ProtNLM"/>
    </source>
</evidence>